<feature type="region of interest" description="Disordered" evidence="6">
    <location>
        <begin position="43"/>
        <end position="94"/>
    </location>
</feature>
<dbReference type="STRING" id="78410.A0A0P7B801"/>
<dbReference type="InterPro" id="IPR030662">
    <property type="entry name" value="DPH6/MJ0570"/>
</dbReference>
<evidence type="ECO:0000256" key="2">
    <source>
        <dbReference type="ARBA" id="ARBA00018426"/>
    </source>
</evidence>
<dbReference type="PANTHER" id="PTHR12196">
    <property type="entry name" value="DOMAIN OF UNKNOWN FUNCTION 71 DUF71 -CONTAINING PROTEIN"/>
    <property type="match status" value="1"/>
</dbReference>
<dbReference type="GO" id="GO:0017183">
    <property type="term" value="P:protein histidyl modification to diphthamide"/>
    <property type="evidence" value="ECO:0007669"/>
    <property type="project" value="TreeGrafter"/>
</dbReference>
<evidence type="ECO:0000256" key="5">
    <source>
        <dbReference type="ARBA" id="ARBA00048108"/>
    </source>
</evidence>
<feature type="compositionally biased region" description="Pro residues" evidence="6">
    <location>
        <begin position="59"/>
        <end position="74"/>
    </location>
</feature>
<dbReference type="InterPro" id="IPR006175">
    <property type="entry name" value="YjgF/YER057c/UK114"/>
</dbReference>
<evidence type="ECO:0000259" key="7">
    <source>
        <dbReference type="Pfam" id="PF01902"/>
    </source>
</evidence>
<dbReference type="SUPFAM" id="SSF55298">
    <property type="entry name" value="YjgF-like"/>
    <property type="match status" value="2"/>
</dbReference>
<dbReference type="OrthoDB" id="686384at2759"/>
<dbReference type="Gene3D" id="3.40.50.620">
    <property type="entry name" value="HUPs"/>
    <property type="match status" value="1"/>
</dbReference>
<comment type="catalytic activity">
    <reaction evidence="5">
        <text>diphthine-[translation elongation factor 2] + NH4(+) + ATP = diphthamide-[translation elongation factor 2] + AMP + diphosphate + H(+)</text>
        <dbReference type="Rhea" id="RHEA:19753"/>
        <dbReference type="Rhea" id="RHEA-COMP:10172"/>
        <dbReference type="Rhea" id="RHEA-COMP:10174"/>
        <dbReference type="ChEBI" id="CHEBI:15378"/>
        <dbReference type="ChEBI" id="CHEBI:16692"/>
        <dbReference type="ChEBI" id="CHEBI:28938"/>
        <dbReference type="ChEBI" id="CHEBI:30616"/>
        <dbReference type="ChEBI" id="CHEBI:33019"/>
        <dbReference type="ChEBI" id="CHEBI:82696"/>
        <dbReference type="ChEBI" id="CHEBI:456215"/>
        <dbReference type="EC" id="6.3.1.14"/>
    </reaction>
</comment>
<organism evidence="8 9">
    <name type="scientific">Neonectria ditissima</name>
    <dbReference type="NCBI Taxonomy" id="78410"/>
    <lineage>
        <taxon>Eukaryota</taxon>
        <taxon>Fungi</taxon>
        <taxon>Dikarya</taxon>
        <taxon>Ascomycota</taxon>
        <taxon>Pezizomycotina</taxon>
        <taxon>Sordariomycetes</taxon>
        <taxon>Hypocreomycetidae</taxon>
        <taxon>Hypocreales</taxon>
        <taxon>Nectriaceae</taxon>
        <taxon>Neonectria</taxon>
    </lineage>
</organism>
<dbReference type="Pfam" id="PF01902">
    <property type="entry name" value="Diphthami_syn_2"/>
    <property type="match status" value="1"/>
</dbReference>
<dbReference type="EC" id="6.3.1.14" evidence="1"/>
<dbReference type="PANTHER" id="PTHR12196:SF2">
    <property type="entry name" value="DIPHTHINE--AMMONIA LIGASE"/>
    <property type="match status" value="1"/>
</dbReference>
<dbReference type="Proteomes" id="UP000050424">
    <property type="component" value="Unassembled WGS sequence"/>
</dbReference>
<evidence type="ECO:0000256" key="3">
    <source>
        <dbReference type="ARBA" id="ARBA00029814"/>
    </source>
</evidence>
<dbReference type="Gene3D" id="3.30.1330.40">
    <property type="entry name" value="RutC-like"/>
    <property type="match status" value="2"/>
</dbReference>
<name>A0A0P7B801_9HYPO</name>
<feature type="compositionally biased region" description="Low complexity" evidence="6">
    <location>
        <begin position="75"/>
        <end position="93"/>
    </location>
</feature>
<dbReference type="InterPro" id="IPR002761">
    <property type="entry name" value="Diphthami_syn_dom"/>
</dbReference>
<gene>
    <name evidence="8" type="ORF">AK830_g11481</name>
</gene>
<dbReference type="GO" id="GO:0017178">
    <property type="term" value="F:diphthine-ammonia ligase activity"/>
    <property type="evidence" value="ECO:0007669"/>
    <property type="project" value="UniProtKB-EC"/>
</dbReference>
<feature type="compositionally biased region" description="Low complexity" evidence="6">
    <location>
        <begin position="43"/>
        <end position="53"/>
    </location>
</feature>
<evidence type="ECO:0000313" key="9">
    <source>
        <dbReference type="Proteomes" id="UP000050424"/>
    </source>
</evidence>
<dbReference type="Gene3D" id="3.90.1490.10">
    <property type="entry name" value="putative n-type atp pyrophosphatase, domain 2"/>
    <property type="match status" value="1"/>
</dbReference>
<evidence type="ECO:0000256" key="1">
    <source>
        <dbReference type="ARBA" id="ARBA00012089"/>
    </source>
</evidence>
<accession>A0A0P7B801</accession>
<sequence length="856" mass="93426">MSSERLNVIALISGGKDSFYSLLHCIEHGHRIVALANLFPGTGTETETGPGTPALQQNPSPPHDSPLQPSPHSPSQPHAAAESESASASASSFPLPPRLQIIDPAAWAWPAAGAATSDHHGHTTQDEPSQKDLNSFMYQTVGHEILPLYAAATGLPLYRLPIGGRAVHHERDYDAAGAQDTEETESMLPLLRAIMSRHPEANALCAGAILSTYQRTRVESIALRLGLVPLAYLWQYPVLPPPYPAASTVASETQLLSDMANAGLEARIIKVASAGLDEGHLWERVSSEDGARRVKSALRKFGSADDAAALGEGGEFETIVVDGPADLFRKRISVPEHGRKIVREGGGCSWLMLSGARLEKKSGPAQELAVRTPDVLDSRFKAILNGLPLVPLTQNLTQSFRPSHQSTSFTRGSGSASADIDVLRWSVLAEPGSSERSIQDETIQIVEKIRELVSAASLDPSDITSTIIVLRRMADFPKVNGEYGKLFPKPNPPSRVTISCGDLLPLGTNMAVYVTAPPSQKVGGRNGLHVQSRSYWAPANIGPYSQAIDVPITVQQEETGVRTISIAGQIPLIPATMLLPSLSDTSHELQIVLSLQHLWRVGKELKIQYWTSSVAYFPRGESMTDMERNAKIAGLVWKQAHGSPEDEEDANEPDPWDLKYNPEYQSLGSNAQDANRLVPDWSVLTLRQQNEPETCIPPMFAVEVEELPRQSAVEWHAHNGLSKVDESSLELTCDPEVGIPGWRAWQSIVKVKKATLVYTAVSYSFEPQNGKQSFEDLFKTMSTVYQNSLRRLSSNGPELIAQRPYLVYVDAVEVEDPWRLTQDTWDGLAIVPCRSVWSSSGERLMVVALYETVFSA</sequence>
<evidence type="ECO:0000256" key="6">
    <source>
        <dbReference type="SAM" id="MobiDB-lite"/>
    </source>
</evidence>
<comment type="caution">
    <text evidence="8">The sequence shown here is derived from an EMBL/GenBank/DDBJ whole genome shotgun (WGS) entry which is preliminary data.</text>
</comment>
<dbReference type="Pfam" id="PF01042">
    <property type="entry name" value="Ribonuc_L-PSP"/>
    <property type="match status" value="1"/>
</dbReference>
<dbReference type="EMBL" id="LKCW01000276">
    <property type="protein sequence ID" value="KPM35085.1"/>
    <property type="molecule type" value="Genomic_DNA"/>
</dbReference>
<dbReference type="InterPro" id="IPR035959">
    <property type="entry name" value="RutC-like_sf"/>
</dbReference>
<evidence type="ECO:0000313" key="8">
    <source>
        <dbReference type="EMBL" id="KPM35085.1"/>
    </source>
</evidence>
<feature type="domain" description="Diphthamide synthase" evidence="7">
    <location>
        <begin position="132"/>
        <end position="338"/>
    </location>
</feature>
<dbReference type="AlphaFoldDB" id="A0A0P7B801"/>
<dbReference type="InterPro" id="IPR014729">
    <property type="entry name" value="Rossmann-like_a/b/a_fold"/>
</dbReference>
<keyword evidence="9" id="KW-1185">Reference proteome</keyword>
<dbReference type="CDD" id="cd01994">
    <property type="entry name" value="AANH_PF0828-like"/>
    <property type="match status" value="1"/>
</dbReference>
<dbReference type="SUPFAM" id="SSF52402">
    <property type="entry name" value="Adenine nucleotide alpha hydrolases-like"/>
    <property type="match status" value="1"/>
</dbReference>
<reference evidence="8 9" key="1">
    <citation type="submission" date="2015-09" db="EMBL/GenBank/DDBJ databases">
        <title>Draft genome of a European isolate of the apple canker pathogen Neonectria ditissima.</title>
        <authorList>
            <person name="Gomez-Cortecero A."/>
            <person name="Harrison R.J."/>
            <person name="Armitage A.D."/>
        </authorList>
    </citation>
    <scope>NUCLEOTIDE SEQUENCE [LARGE SCALE GENOMIC DNA]</scope>
    <source>
        <strain evidence="8 9">R09/05</strain>
    </source>
</reference>
<protein>
    <recommendedName>
        <fullName evidence="2">Diphthine--ammonia ligase</fullName>
        <ecNumber evidence="1">6.3.1.14</ecNumber>
    </recommendedName>
    <alternativeName>
        <fullName evidence="3">Diphthamide synthase</fullName>
    </alternativeName>
    <alternativeName>
        <fullName evidence="4">Diphthamide synthetase</fullName>
    </alternativeName>
</protein>
<dbReference type="CDD" id="cd06156">
    <property type="entry name" value="eu_AANH_C_2"/>
    <property type="match status" value="1"/>
</dbReference>
<evidence type="ECO:0000256" key="4">
    <source>
        <dbReference type="ARBA" id="ARBA00031552"/>
    </source>
</evidence>
<proteinExistence type="predicted"/>